<dbReference type="InterPro" id="IPR052018">
    <property type="entry name" value="PHP_domain"/>
</dbReference>
<evidence type="ECO:0000313" key="3">
    <source>
        <dbReference type="EMBL" id="GAP15664.1"/>
    </source>
</evidence>
<dbReference type="PANTHER" id="PTHR42924">
    <property type="entry name" value="EXONUCLEASE"/>
    <property type="match status" value="1"/>
</dbReference>
<dbReference type="Proteomes" id="UP000055060">
    <property type="component" value="Unassembled WGS sequence"/>
</dbReference>
<dbReference type="STRING" id="360412.LARV_03456"/>
<dbReference type="OrthoDB" id="9804333at2"/>
<feature type="chain" id="PRO_5006633011" evidence="1">
    <location>
        <begin position="29"/>
        <end position="298"/>
    </location>
</feature>
<evidence type="ECO:0000313" key="4">
    <source>
        <dbReference type="Proteomes" id="UP000055060"/>
    </source>
</evidence>
<sequence length="298" mass="31850">MKKISSGLIFCLLAALLTGCASPTPDLAATVQKAVIETYVALTFAPTATVLATPTPFATPGSTITPTETATDTGVPTETLFPTETLIPIDTLTPQPGATRTLGPLDGTVWQIDLHMHTTCSDGDNTYEEMVQGALDLGLDLIAITDHIVCPDVTQACLNETRLVCIPGQEVSSDQHIVGLGVTQYISPGQPYADIVTAIHNQGGLAIAAHPYTRPWVFDEATLYGIGFDAMECWMSNAEDNQHQIELGAQNNIACTYDSDAHEVLDLGTRYMDCSVPIYNLSDLNSALHSNLCAPRQQ</sequence>
<dbReference type="EMBL" id="DF967972">
    <property type="protein sequence ID" value="GAP15664.1"/>
    <property type="molecule type" value="Genomic_DNA"/>
</dbReference>
<accession>A0A0S7BKM6</accession>
<dbReference type="AlphaFoldDB" id="A0A0S7BKM6"/>
<keyword evidence="4" id="KW-1185">Reference proteome</keyword>
<dbReference type="PROSITE" id="PS51257">
    <property type="entry name" value="PROKAR_LIPOPROTEIN"/>
    <property type="match status" value="1"/>
</dbReference>
<evidence type="ECO:0000256" key="1">
    <source>
        <dbReference type="SAM" id="SignalP"/>
    </source>
</evidence>
<dbReference type="PANTHER" id="PTHR42924:SF3">
    <property type="entry name" value="POLYMERASE_HISTIDINOL PHOSPHATASE N-TERMINAL DOMAIN-CONTAINING PROTEIN"/>
    <property type="match status" value="1"/>
</dbReference>
<dbReference type="GO" id="GO:0035312">
    <property type="term" value="F:5'-3' DNA exonuclease activity"/>
    <property type="evidence" value="ECO:0007669"/>
    <property type="project" value="TreeGrafter"/>
</dbReference>
<dbReference type="InterPro" id="IPR016195">
    <property type="entry name" value="Pol/histidinol_Pase-like"/>
</dbReference>
<protein>
    <submittedName>
        <fullName evidence="3">Predicted metal-dependent phosphoesterase</fullName>
    </submittedName>
</protein>
<reference evidence="3" key="1">
    <citation type="submission" date="2015-07" db="EMBL/GenBank/DDBJ databases">
        <title>Draft Genome Sequences of Anaerolinea thermolimosa IMO-1, Bellilinea caldifistulae GOMI-1, Leptolinea tardivitalis YMTK-2, Levilinea saccharolytica KIBI-1,Longilinea arvoryzae KOME-1, Previously Described as Members of the Anaerolineaceae (Chloroflexi).</title>
        <authorList>
            <person name="Sekiguchi Y."/>
            <person name="Ohashi A."/>
            <person name="Matsuura N."/>
            <person name="Tourlousse M.D."/>
        </authorList>
    </citation>
    <scope>NUCLEOTIDE SEQUENCE [LARGE SCALE GENOMIC DNA]</scope>
    <source>
        <strain evidence="3">KOME-1</strain>
    </source>
</reference>
<proteinExistence type="predicted"/>
<dbReference type="GO" id="GO:0004534">
    <property type="term" value="F:5'-3' RNA exonuclease activity"/>
    <property type="evidence" value="ECO:0007669"/>
    <property type="project" value="TreeGrafter"/>
</dbReference>
<dbReference type="SMART" id="SM00481">
    <property type="entry name" value="POLIIIAc"/>
    <property type="match status" value="1"/>
</dbReference>
<feature type="signal peptide" evidence="1">
    <location>
        <begin position="1"/>
        <end position="28"/>
    </location>
</feature>
<evidence type="ECO:0000259" key="2">
    <source>
        <dbReference type="SMART" id="SM00481"/>
    </source>
</evidence>
<dbReference type="Gene3D" id="3.20.20.140">
    <property type="entry name" value="Metal-dependent hydrolases"/>
    <property type="match status" value="1"/>
</dbReference>
<dbReference type="RefSeq" id="WP_075074828.1">
    <property type="nucleotide sequence ID" value="NZ_DF967972.1"/>
</dbReference>
<dbReference type="SUPFAM" id="SSF89550">
    <property type="entry name" value="PHP domain-like"/>
    <property type="match status" value="1"/>
</dbReference>
<gene>
    <name evidence="3" type="ORF">LARV_03456</name>
</gene>
<dbReference type="InterPro" id="IPR003141">
    <property type="entry name" value="Pol/His_phosphatase_N"/>
</dbReference>
<feature type="domain" description="Polymerase/histidinol phosphatase N-terminal" evidence="2">
    <location>
        <begin position="112"/>
        <end position="175"/>
    </location>
</feature>
<keyword evidence="1" id="KW-0732">Signal</keyword>
<organism evidence="3">
    <name type="scientific">Longilinea arvoryzae</name>
    <dbReference type="NCBI Taxonomy" id="360412"/>
    <lineage>
        <taxon>Bacteria</taxon>
        <taxon>Bacillati</taxon>
        <taxon>Chloroflexota</taxon>
        <taxon>Anaerolineae</taxon>
        <taxon>Anaerolineales</taxon>
        <taxon>Anaerolineaceae</taxon>
        <taxon>Longilinea</taxon>
    </lineage>
</organism>
<dbReference type="Pfam" id="PF02811">
    <property type="entry name" value="PHP"/>
    <property type="match status" value="1"/>
</dbReference>
<dbReference type="InterPro" id="IPR004013">
    <property type="entry name" value="PHP_dom"/>
</dbReference>
<name>A0A0S7BKM6_9CHLR</name>